<dbReference type="EMBL" id="AJWZ01000763">
    <property type="protein sequence ID" value="EKC75834.1"/>
    <property type="molecule type" value="Genomic_DNA"/>
</dbReference>
<protein>
    <submittedName>
        <fullName evidence="6">DNA helicase, UvrD/REP type</fullName>
        <ecNumber evidence="6">3.-.-.-</ecNumber>
    </submittedName>
</protein>
<dbReference type="GO" id="GO:0033202">
    <property type="term" value="C:DNA helicase complex"/>
    <property type="evidence" value="ECO:0007669"/>
    <property type="project" value="TreeGrafter"/>
</dbReference>
<evidence type="ECO:0000256" key="4">
    <source>
        <dbReference type="ARBA" id="ARBA00022840"/>
    </source>
</evidence>
<dbReference type="GO" id="GO:0000725">
    <property type="term" value="P:recombinational repair"/>
    <property type="evidence" value="ECO:0007669"/>
    <property type="project" value="TreeGrafter"/>
</dbReference>
<keyword evidence="3 6" id="KW-0347">Helicase</keyword>
<proteinExistence type="predicted"/>
<dbReference type="GO" id="GO:0003677">
    <property type="term" value="F:DNA binding"/>
    <property type="evidence" value="ECO:0007669"/>
    <property type="project" value="InterPro"/>
</dbReference>
<dbReference type="GO" id="GO:0016787">
    <property type="term" value="F:hydrolase activity"/>
    <property type="evidence" value="ECO:0007669"/>
    <property type="project" value="UniProtKB-KW"/>
</dbReference>
<dbReference type="Gene3D" id="3.40.50.300">
    <property type="entry name" value="P-loop containing nucleotide triphosphate hydrolases"/>
    <property type="match status" value="1"/>
</dbReference>
<evidence type="ECO:0000256" key="2">
    <source>
        <dbReference type="ARBA" id="ARBA00022801"/>
    </source>
</evidence>
<dbReference type="PROSITE" id="PS51198">
    <property type="entry name" value="UVRD_HELICASE_ATP_BIND"/>
    <property type="match status" value="1"/>
</dbReference>
<dbReference type="CDD" id="cd17932">
    <property type="entry name" value="DEXQc_UvrD"/>
    <property type="match status" value="1"/>
</dbReference>
<dbReference type="Pfam" id="PF00580">
    <property type="entry name" value="UvrD-helicase"/>
    <property type="match status" value="1"/>
</dbReference>
<gene>
    <name evidence="6" type="ORF">OBE_01158</name>
</gene>
<feature type="non-terminal residue" evidence="6">
    <location>
        <position position="150"/>
    </location>
</feature>
<keyword evidence="2 6" id="KW-0378">Hydrolase</keyword>
<dbReference type="PANTHER" id="PTHR11070">
    <property type="entry name" value="UVRD / RECB / PCRA DNA HELICASE FAMILY MEMBER"/>
    <property type="match status" value="1"/>
</dbReference>
<evidence type="ECO:0000259" key="5">
    <source>
        <dbReference type="PROSITE" id="PS51198"/>
    </source>
</evidence>
<dbReference type="PANTHER" id="PTHR11070:SF2">
    <property type="entry name" value="ATP-DEPENDENT DNA HELICASE SRS2"/>
    <property type="match status" value="1"/>
</dbReference>
<organism evidence="6">
    <name type="scientific">human gut metagenome</name>
    <dbReference type="NCBI Taxonomy" id="408170"/>
    <lineage>
        <taxon>unclassified sequences</taxon>
        <taxon>metagenomes</taxon>
        <taxon>organismal metagenomes</taxon>
    </lineage>
</organism>
<evidence type="ECO:0000256" key="1">
    <source>
        <dbReference type="ARBA" id="ARBA00022741"/>
    </source>
</evidence>
<sequence>MSEELLSRDKLLDDKDADILVIAKVWDEYDKLLTENNATDFSTIQTDAWRMMQNSDISASVREKIRYVMVDEYQDTNHIQEQLILAIGGKHGNICVVGDDDQGLYRFRGATIQNIFEFPKHFGENECRVIKLEENYRSEKGIIDLYNNWM</sequence>
<name>K1U738_9ZZZZ</name>
<dbReference type="InterPro" id="IPR014016">
    <property type="entry name" value="UvrD-like_ATP-bd"/>
</dbReference>
<evidence type="ECO:0000256" key="3">
    <source>
        <dbReference type="ARBA" id="ARBA00022806"/>
    </source>
</evidence>
<dbReference type="InterPro" id="IPR027417">
    <property type="entry name" value="P-loop_NTPase"/>
</dbReference>
<dbReference type="InterPro" id="IPR000212">
    <property type="entry name" value="DNA_helicase_UvrD/REP"/>
</dbReference>
<dbReference type="GO" id="GO:0005524">
    <property type="term" value="F:ATP binding"/>
    <property type="evidence" value="ECO:0007669"/>
    <property type="project" value="UniProtKB-KW"/>
</dbReference>
<keyword evidence="4" id="KW-0067">ATP-binding</keyword>
<reference evidence="6" key="1">
    <citation type="journal article" date="2013" name="Environ. Microbiol.">
        <title>Microbiota from the distal guts of lean and obese adolescents exhibit partial functional redundancy besides clear differences in community structure.</title>
        <authorList>
            <person name="Ferrer M."/>
            <person name="Ruiz A."/>
            <person name="Lanza F."/>
            <person name="Haange S.B."/>
            <person name="Oberbach A."/>
            <person name="Till H."/>
            <person name="Bargiela R."/>
            <person name="Campoy C."/>
            <person name="Segura M.T."/>
            <person name="Richter M."/>
            <person name="von Bergen M."/>
            <person name="Seifert J."/>
            <person name="Suarez A."/>
        </authorList>
    </citation>
    <scope>NUCLEOTIDE SEQUENCE</scope>
</reference>
<dbReference type="EC" id="3.-.-.-" evidence="6"/>
<dbReference type="AlphaFoldDB" id="K1U738"/>
<dbReference type="GO" id="GO:0043138">
    <property type="term" value="F:3'-5' DNA helicase activity"/>
    <property type="evidence" value="ECO:0007669"/>
    <property type="project" value="TreeGrafter"/>
</dbReference>
<feature type="domain" description="UvrD-like helicase ATP-binding" evidence="5">
    <location>
        <begin position="1"/>
        <end position="139"/>
    </location>
</feature>
<comment type="caution">
    <text evidence="6">The sequence shown here is derived from an EMBL/GenBank/DDBJ whole genome shotgun (WGS) entry which is preliminary data.</text>
</comment>
<keyword evidence="1" id="KW-0547">Nucleotide-binding</keyword>
<dbReference type="GO" id="GO:0005829">
    <property type="term" value="C:cytosol"/>
    <property type="evidence" value="ECO:0007669"/>
    <property type="project" value="TreeGrafter"/>
</dbReference>
<accession>K1U738</accession>
<dbReference type="SUPFAM" id="SSF52540">
    <property type="entry name" value="P-loop containing nucleoside triphosphate hydrolases"/>
    <property type="match status" value="1"/>
</dbReference>
<evidence type="ECO:0000313" key="6">
    <source>
        <dbReference type="EMBL" id="EKC75834.1"/>
    </source>
</evidence>